<feature type="compositionally biased region" description="Basic and acidic residues" evidence="1">
    <location>
        <begin position="68"/>
        <end position="78"/>
    </location>
</feature>
<gene>
    <name evidence="3" type="ORF">GIB67_020586</name>
</gene>
<organism evidence="3 4">
    <name type="scientific">Kingdonia uniflora</name>
    <dbReference type="NCBI Taxonomy" id="39325"/>
    <lineage>
        <taxon>Eukaryota</taxon>
        <taxon>Viridiplantae</taxon>
        <taxon>Streptophyta</taxon>
        <taxon>Embryophyta</taxon>
        <taxon>Tracheophyta</taxon>
        <taxon>Spermatophyta</taxon>
        <taxon>Magnoliopsida</taxon>
        <taxon>Ranunculales</taxon>
        <taxon>Circaeasteraceae</taxon>
        <taxon>Kingdonia</taxon>
    </lineage>
</organism>
<dbReference type="InterPro" id="IPR005174">
    <property type="entry name" value="KIB1-4_b-propeller"/>
</dbReference>
<evidence type="ECO:0000313" key="3">
    <source>
        <dbReference type="EMBL" id="KAF6171107.1"/>
    </source>
</evidence>
<feature type="domain" description="KIB1-4 beta-propeller" evidence="2">
    <location>
        <begin position="167"/>
        <end position="433"/>
    </location>
</feature>
<evidence type="ECO:0000256" key="1">
    <source>
        <dbReference type="SAM" id="MobiDB-lite"/>
    </source>
</evidence>
<proteinExistence type="predicted"/>
<comment type="caution">
    <text evidence="3">The sequence shown here is derived from an EMBL/GenBank/DDBJ whole genome shotgun (WGS) entry which is preliminary data.</text>
</comment>
<dbReference type="Proteomes" id="UP000541444">
    <property type="component" value="Unassembled WGS sequence"/>
</dbReference>
<reference evidence="3 4" key="1">
    <citation type="journal article" date="2020" name="IScience">
        <title>Genome Sequencing of the Endangered Kingdonia uniflora (Circaeasteraceae, Ranunculales) Reveals Potential Mechanisms of Evolutionary Specialization.</title>
        <authorList>
            <person name="Sun Y."/>
            <person name="Deng T."/>
            <person name="Zhang A."/>
            <person name="Moore M.J."/>
            <person name="Landis J.B."/>
            <person name="Lin N."/>
            <person name="Zhang H."/>
            <person name="Zhang X."/>
            <person name="Huang J."/>
            <person name="Zhang X."/>
            <person name="Sun H."/>
            <person name="Wang H."/>
        </authorList>
    </citation>
    <scope>NUCLEOTIDE SEQUENCE [LARGE SCALE GENOMIC DNA]</scope>
    <source>
        <strain evidence="3">TB1705</strain>
        <tissue evidence="3">Leaf</tissue>
    </source>
</reference>
<dbReference type="Gene3D" id="1.20.1280.50">
    <property type="match status" value="1"/>
</dbReference>
<dbReference type="InterPro" id="IPR036047">
    <property type="entry name" value="F-box-like_dom_sf"/>
</dbReference>
<dbReference type="SUPFAM" id="SSF81383">
    <property type="entry name" value="F-box domain"/>
    <property type="match status" value="1"/>
</dbReference>
<dbReference type="InterPro" id="IPR050942">
    <property type="entry name" value="F-box_BR-signaling"/>
</dbReference>
<dbReference type="EMBL" id="JACGCM010000535">
    <property type="protein sequence ID" value="KAF6171107.1"/>
    <property type="molecule type" value="Genomic_DNA"/>
</dbReference>
<dbReference type="PANTHER" id="PTHR44259">
    <property type="entry name" value="OS07G0183000 PROTEIN-RELATED"/>
    <property type="match status" value="1"/>
</dbReference>
<accession>A0A7J7NV80</accession>
<protein>
    <recommendedName>
        <fullName evidence="2">KIB1-4 beta-propeller domain-containing protein</fullName>
    </recommendedName>
</protein>
<dbReference type="AlphaFoldDB" id="A0A7J7NV80"/>
<dbReference type="OrthoDB" id="620922at2759"/>
<feature type="region of interest" description="Disordered" evidence="1">
    <location>
        <begin position="58"/>
        <end position="78"/>
    </location>
</feature>
<sequence length="461" mass="51962">MISKAVDTRSLIIFSYDPCAPWTCFPPAPPVGGYIFPPRRNSFDWNDCVTSTFIGNSTESNSAHSNRINHEAPENKHQIGENKKTLTSFVNWVQLQEELIGLIAKRVLAHELRDLLNFGAVCRTWRSISTDKSHFHGGRPQIPWLLGPRWRNETQNYRIFNILAKKHFKLPFPQINQKIFQASPSENIDLWGSRHGWLIVLASGRNSSFSLNPITSHQIQLPDATRNINRVNLCLWPNSSSSSIGAGNYIVVAFFASKRIRDSEVCIAKHGDKTWTTVTILGNPLLLNFTGNLDVICIGNQLYVADATGSIFICDVTGPRPEASLISSKLNEKLGHIYLMEMSGDLYIVHLVTRDYTITGEMTTTRRNFYDIYKMNFGTSKWVQLSGTGDYTIFAGNNSTIALLASDYPKLKRNCAYCADEPNEFYACRMGIYSFGDNTTDFILNDMSSDLPQSWITPTRC</sequence>
<dbReference type="Pfam" id="PF03478">
    <property type="entry name" value="Beta-prop_KIB1-4"/>
    <property type="match status" value="1"/>
</dbReference>
<evidence type="ECO:0000259" key="2">
    <source>
        <dbReference type="Pfam" id="PF03478"/>
    </source>
</evidence>
<name>A0A7J7NV80_9MAGN</name>
<keyword evidence="4" id="KW-1185">Reference proteome</keyword>
<evidence type="ECO:0000313" key="4">
    <source>
        <dbReference type="Proteomes" id="UP000541444"/>
    </source>
</evidence>